<dbReference type="InterPro" id="IPR036465">
    <property type="entry name" value="vWFA_dom_sf"/>
</dbReference>
<name>A0A8K0SQP8_9HYPO</name>
<dbReference type="EMBL" id="JAGPNK010000008">
    <property type="protein sequence ID" value="KAH7317108.1"/>
    <property type="molecule type" value="Genomic_DNA"/>
</dbReference>
<gene>
    <name evidence="1" type="ORF">B0I35DRAFT_267483</name>
</gene>
<evidence type="ECO:0000313" key="2">
    <source>
        <dbReference type="Proteomes" id="UP000813444"/>
    </source>
</evidence>
<reference evidence="1" key="1">
    <citation type="journal article" date="2021" name="Nat. Commun.">
        <title>Genetic determinants of endophytism in the Arabidopsis root mycobiome.</title>
        <authorList>
            <person name="Mesny F."/>
            <person name="Miyauchi S."/>
            <person name="Thiergart T."/>
            <person name="Pickel B."/>
            <person name="Atanasova L."/>
            <person name="Karlsson M."/>
            <person name="Huettel B."/>
            <person name="Barry K.W."/>
            <person name="Haridas S."/>
            <person name="Chen C."/>
            <person name="Bauer D."/>
            <person name="Andreopoulos W."/>
            <person name="Pangilinan J."/>
            <person name="LaButti K."/>
            <person name="Riley R."/>
            <person name="Lipzen A."/>
            <person name="Clum A."/>
            <person name="Drula E."/>
            <person name="Henrissat B."/>
            <person name="Kohler A."/>
            <person name="Grigoriev I.V."/>
            <person name="Martin F.M."/>
            <person name="Hacquard S."/>
        </authorList>
    </citation>
    <scope>NUCLEOTIDE SEQUENCE</scope>
    <source>
        <strain evidence="1">MPI-CAGE-CH-0235</strain>
    </source>
</reference>
<dbReference type="SUPFAM" id="SSF53300">
    <property type="entry name" value="vWA-like"/>
    <property type="match status" value="1"/>
</dbReference>
<dbReference type="Gene3D" id="1.20.120.1750">
    <property type="match status" value="1"/>
</dbReference>
<dbReference type="SUPFAM" id="SSF57850">
    <property type="entry name" value="RING/U-box"/>
    <property type="match status" value="1"/>
</dbReference>
<keyword evidence="2" id="KW-1185">Reference proteome</keyword>
<comment type="caution">
    <text evidence="1">The sequence shown here is derived from an EMBL/GenBank/DDBJ whole genome shotgun (WGS) entry which is preliminary data.</text>
</comment>
<evidence type="ECO:0000313" key="1">
    <source>
        <dbReference type="EMBL" id="KAH7317108.1"/>
    </source>
</evidence>
<sequence length="1084" mass="121472">MAAHQGQGHQAYDLLIILDGTGSMSSYVRGLNRSLPQILGMAALTDCFQRIGVIAYRDYCVKNSRDIVEWSGWCSPSGTYTAPDLVPQHKVLEMAGRIRTMANLDWDEAAKTGLAFAHSKMRADATTIILFYTDAAPHFRSVGGPNCSEEIDILSSPNSYGGSGPLFLDWVQAAWTLKSGPKKAAVYSILSDGYTYNLSPYLYLSTVTDGSFFTMQKPDADAISRMTLNILLTWMHVEGLATQNDVLLGTAIKYKSSDGIDTISNENDRRPLKRFFAKSNQASFEASVNSNTERTSVTITTMPSIMLQRGPAIDLVARYKSDHVYRELVVAQLHDIISADVTAITVNPVFGTLWRTVCRDRKNEARNQLVTLFGSQVALIESDTQRAFLEAWLEESYDYAGEIEEALESLPKEKRFPAVYLDRNLKFTGCGQDLRRPTDFTRKELLEIARSCNPVILGRLGKVLTQLVFVQREQDVPDRSKAGPEQSALIPLALAEEEHGYKFWSFLLHTVLPGTQLAQRPAALLAALTLRLGIAPLRAVAESELLRYRDHWNTLEIPENWSIECLGLLLDADQDHRQRMESDTTQRKPHVSLLREADRSLFRTLVDYKMLELNLLTTLSARVGWTPDKSMVALGPVAVCSRCKFPRSVTVMTDEQICGLCARSCSCPVCTASGIQDINKWLLVNVSEAHDERTEVCWVECSRKACRAQYVVYHPKNLKGEAKCFYCRHEGEQSKGEAPTVQCSTCMNHIIWPKAHRPSGFDDSQFRCYACVSGISSVVMKETNAKLLAKENGTNWLVRNDERAIPTLFAGQSMFKTASGVDLDRFSRDVALFPTTGDRLTLSGKLVQNEQDVKANLRNWVVSRQVETGTCSLCFSEDKKANLHRACGRSGCHQLVCDGCRNSWYGMNRAGHIINVPALCCPFCRRLPAGKVIHKFDLVWLGGLRAAVEEASTWIYGWCVACGYARQYMERVCGTGEAPVEDQWKCEECIEKEAYEESAQEDVVCRNHRYRECPACGVMTSKLSGCDHISCPCGAHWCWSCGWQEPPDGEFPEGQGVYDHMYQKHYGIWNPGEEEDEWEDNQVE</sequence>
<accession>A0A8K0SQP8</accession>
<protein>
    <recommendedName>
        <fullName evidence="3">RING-type domain-containing protein</fullName>
    </recommendedName>
</protein>
<dbReference type="Gene3D" id="3.40.50.410">
    <property type="entry name" value="von Willebrand factor, type A domain"/>
    <property type="match status" value="1"/>
</dbReference>
<proteinExistence type="predicted"/>
<dbReference type="OrthoDB" id="1431934at2759"/>
<evidence type="ECO:0008006" key="3">
    <source>
        <dbReference type="Google" id="ProtNLM"/>
    </source>
</evidence>
<organism evidence="1 2">
    <name type="scientific">Stachybotrys elegans</name>
    <dbReference type="NCBI Taxonomy" id="80388"/>
    <lineage>
        <taxon>Eukaryota</taxon>
        <taxon>Fungi</taxon>
        <taxon>Dikarya</taxon>
        <taxon>Ascomycota</taxon>
        <taxon>Pezizomycotina</taxon>
        <taxon>Sordariomycetes</taxon>
        <taxon>Hypocreomycetidae</taxon>
        <taxon>Hypocreales</taxon>
        <taxon>Stachybotryaceae</taxon>
        <taxon>Stachybotrys</taxon>
    </lineage>
</organism>
<dbReference type="Proteomes" id="UP000813444">
    <property type="component" value="Unassembled WGS sequence"/>
</dbReference>
<dbReference type="AlphaFoldDB" id="A0A8K0SQP8"/>